<dbReference type="InterPro" id="IPR051052">
    <property type="entry name" value="Diverse_substrate_MTase"/>
</dbReference>
<organism evidence="5 6">
    <name type="scientific">Neocallimastix californiae</name>
    <dbReference type="NCBI Taxonomy" id="1754190"/>
    <lineage>
        <taxon>Eukaryota</taxon>
        <taxon>Fungi</taxon>
        <taxon>Fungi incertae sedis</taxon>
        <taxon>Chytridiomycota</taxon>
        <taxon>Chytridiomycota incertae sedis</taxon>
        <taxon>Neocallimastigomycetes</taxon>
        <taxon>Neocallimastigales</taxon>
        <taxon>Neocallimastigaceae</taxon>
        <taxon>Neocallimastix</taxon>
    </lineage>
</organism>
<dbReference type="InterPro" id="IPR013216">
    <property type="entry name" value="Methyltransf_11"/>
</dbReference>
<feature type="domain" description="Methyltransferase type 11" evidence="4">
    <location>
        <begin position="50"/>
        <end position="144"/>
    </location>
</feature>
<dbReference type="InterPro" id="IPR029063">
    <property type="entry name" value="SAM-dependent_MTases_sf"/>
</dbReference>
<dbReference type="GO" id="GO:0008757">
    <property type="term" value="F:S-adenosylmethionine-dependent methyltransferase activity"/>
    <property type="evidence" value="ECO:0007669"/>
    <property type="project" value="InterPro"/>
</dbReference>
<dbReference type="CDD" id="cd02440">
    <property type="entry name" value="AdoMet_MTases"/>
    <property type="match status" value="1"/>
</dbReference>
<dbReference type="EMBL" id="MCOG01000225">
    <property type="protein sequence ID" value="ORY24152.1"/>
    <property type="molecule type" value="Genomic_DNA"/>
</dbReference>
<dbReference type="STRING" id="1754190.A0A1Y2ANQ9"/>
<sequence>MISDKRIDKGKAFNWGKTSEDYAKFRDIYPPIFYEKIVERNVGVEGQTVLDIGTGTGVLPLNMYKYGAKWIGTDISENQIEQAKILAQKANMDIEFLTSSAEALNFPENSFDAVTACQCFWYFDYKVIAPKLAKLLKKNGKLIILCMEWLPFEDKIAGASEAIILKYSPNWSGAGETKKPIPIADELKEYFEVVYHEEYDLDVPFTRESWHGRMRACRGVGASLNEKELAEWNREHWDLMLRVAPEGEFGIRHFAAIAELRVKK</sequence>
<evidence type="ECO:0000256" key="2">
    <source>
        <dbReference type="ARBA" id="ARBA00022603"/>
    </source>
</evidence>
<evidence type="ECO:0000313" key="5">
    <source>
        <dbReference type="EMBL" id="ORY24152.1"/>
    </source>
</evidence>
<comment type="caution">
    <text evidence="5">The sequence shown here is derived from an EMBL/GenBank/DDBJ whole genome shotgun (WGS) entry which is preliminary data.</text>
</comment>
<evidence type="ECO:0000313" key="6">
    <source>
        <dbReference type="Proteomes" id="UP000193920"/>
    </source>
</evidence>
<proteinExistence type="inferred from homology"/>
<evidence type="ECO:0000259" key="4">
    <source>
        <dbReference type="Pfam" id="PF08241"/>
    </source>
</evidence>
<dbReference type="PANTHER" id="PTHR44942:SF4">
    <property type="entry name" value="METHYLTRANSFERASE TYPE 11 DOMAIN-CONTAINING PROTEIN"/>
    <property type="match status" value="1"/>
</dbReference>
<comment type="similarity">
    <text evidence="1">Belongs to the methyltransferase superfamily.</text>
</comment>
<dbReference type="Pfam" id="PF08241">
    <property type="entry name" value="Methyltransf_11"/>
    <property type="match status" value="1"/>
</dbReference>
<reference evidence="5 6" key="1">
    <citation type="submission" date="2016-08" db="EMBL/GenBank/DDBJ databases">
        <title>A Parts List for Fungal Cellulosomes Revealed by Comparative Genomics.</title>
        <authorList>
            <consortium name="DOE Joint Genome Institute"/>
            <person name="Haitjema C.H."/>
            <person name="Gilmore S.P."/>
            <person name="Henske J.K."/>
            <person name="Solomon K.V."/>
            <person name="De Groot R."/>
            <person name="Kuo A."/>
            <person name="Mondo S.J."/>
            <person name="Salamov A.A."/>
            <person name="Labutti K."/>
            <person name="Zhao Z."/>
            <person name="Chiniquy J."/>
            <person name="Barry K."/>
            <person name="Brewer H.M."/>
            <person name="Purvine S.O."/>
            <person name="Wright A.T."/>
            <person name="Boxma B."/>
            <person name="Van Alen T."/>
            <person name="Hackstein J.H."/>
            <person name="Baker S.E."/>
            <person name="Grigoriev I.V."/>
            <person name="O'Malley M.A."/>
        </authorList>
    </citation>
    <scope>NUCLEOTIDE SEQUENCE [LARGE SCALE GENOMIC DNA]</scope>
    <source>
        <strain evidence="5 6">G1</strain>
    </source>
</reference>
<dbReference type="AlphaFoldDB" id="A0A1Y2ANQ9"/>
<accession>A0A1Y2ANQ9</accession>
<dbReference type="OrthoDB" id="66144at2759"/>
<keyword evidence="2 5" id="KW-0489">Methyltransferase</keyword>
<name>A0A1Y2ANQ9_9FUNG</name>
<dbReference type="Gene3D" id="3.40.50.150">
    <property type="entry name" value="Vaccinia Virus protein VP39"/>
    <property type="match status" value="1"/>
</dbReference>
<evidence type="ECO:0000256" key="3">
    <source>
        <dbReference type="ARBA" id="ARBA00022679"/>
    </source>
</evidence>
<dbReference type="Proteomes" id="UP000193920">
    <property type="component" value="Unassembled WGS sequence"/>
</dbReference>
<evidence type="ECO:0000256" key="1">
    <source>
        <dbReference type="ARBA" id="ARBA00008361"/>
    </source>
</evidence>
<keyword evidence="3 5" id="KW-0808">Transferase</keyword>
<keyword evidence="6" id="KW-1185">Reference proteome</keyword>
<protein>
    <submittedName>
        <fullName evidence="5">S-adenosyl-L-methionine-dependent methyltransferase</fullName>
    </submittedName>
</protein>
<gene>
    <name evidence="5" type="ORF">LY90DRAFT_117429</name>
</gene>
<dbReference type="SUPFAM" id="SSF53335">
    <property type="entry name" value="S-adenosyl-L-methionine-dependent methyltransferases"/>
    <property type="match status" value="1"/>
</dbReference>
<dbReference type="PANTHER" id="PTHR44942">
    <property type="entry name" value="METHYLTRANSF_11 DOMAIN-CONTAINING PROTEIN"/>
    <property type="match status" value="1"/>
</dbReference>
<dbReference type="GO" id="GO:0032259">
    <property type="term" value="P:methylation"/>
    <property type="evidence" value="ECO:0007669"/>
    <property type="project" value="UniProtKB-KW"/>
</dbReference>